<evidence type="ECO:0000256" key="3">
    <source>
        <dbReference type="ARBA" id="ARBA00023125"/>
    </source>
</evidence>
<dbReference type="PRINTS" id="PR00039">
    <property type="entry name" value="HTHLYSR"/>
</dbReference>
<dbReference type="RefSeq" id="WP_103878550.1">
    <property type="nucleotide sequence ID" value="NZ_FNVG01000001.1"/>
</dbReference>
<dbReference type="PROSITE" id="PS50931">
    <property type="entry name" value="HTH_LYSR"/>
    <property type="match status" value="1"/>
</dbReference>
<dbReference type="GO" id="GO:0003700">
    <property type="term" value="F:DNA-binding transcription factor activity"/>
    <property type="evidence" value="ECO:0007669"/>
    <property type="project" value="InterPro"/>
</dbReference>
<dbReference type="SUPFAM" id="SSF46785">
    <property type="entry name" value="Winged helix' DNA-binding domain"/>
    <property type="match status" value="1"/>
</dbReference>
<dbReference type="PANTHER" id="PTHR30537">
    <property type="entry name" value="HTH-TYPE TRANSCRIPTIONAL REGULATOR"/>
    <property type="match status" value="1"/>
</dbReference>
<dbReference type="PANTHER" id="PTHR30537:SF3">
    <property type="entry name" value="TRANSCRIPTIONAL REGULATORY PROTEIN"/>
    <property type="match status" value="1"/>
</dbReference>
<reference evidence="7" key="1">
    <citation type="submission" date="2016-10" db="EMBL/GenBank/DDBJ databases">
        <authorList>
            <person name="Varghese N."/>
            <person name="Submissions S."/>
        </authorList>
    </citation>
    <scope>NUCLEOTIDE SEQUENCE [LARGE SCALE GENOMIC DNA]</scope>
    <source>
        <strain evidence="7">CGMCC 1.7062</strain>
    </source>
</reference>
<dbReference type="Gene3D" id="1.10.10.10">
    <property type="entry name" value="Winged helix-like DNA-binding domain superfamily/Winged helix DNA-binding domain"/>
    <property type="match status" value="1"/>
</dbReference>
<gene>
    <name evidence="6" type="ORF">SAMN04488244_101311</name>
</gene>
<sequence length="302" mass="33514">MNFDWNHAKAFIVTAELGSLTSAAVKLSSTQPTIGRQVQAFEDELGVVLFERTGNKLLLTETGQVIYEILRPMMGVAMEASLAAHGNVHTMTGRVVIAASQIDALYRLPEILKKVSELEPGLRVDVEVSNQVSDLLAHEADIAIRSFRPEQNELIARKIKTIPVWLYASSTYAEHLNLADDQGGGSAAMRKARVLGFKDNTQVISILNQSGWQLTEENITTSCDFQPLQIELAIRGMGCVFLPQDIGDNHTQLVRVFEPLGPPVEIPMWLVCHRELNRSAKVRRVYDLLIEALLEEGSRAQK</sequence>
<dbReference type="EMBL" id="FNVG01000001">
    <property type="protein sequence ID" value="SEF48049.1"/>
    <property type="molecule type" value="Genomic_DNA"/>
</dbReference>
<dbReference type="Pfam" id="PF03466">
    <property type="entry name" value="LysR_substrate"/>
    <property type="match status" value="1"/>
</dbReference>
<evidence type="ECO:0000256" key="2">
    <source>
        <dbReference type="ARBA" id="ARBA00023015"/>
    </source>
</evidence>
<dbReference type="InterPro" id="IPR058163">
    <property type="entry name" value="LysR-type_TF_proteobact-type"/>
</dbReference>
<evidence type="ECO:0000313" key="6">
    <source>
        <dbReference type="EMBL" id="SEF48049.1"/>
    </source>
</evidence>
<accession>A0A1H5SBU7</accession>
<dbReference type="OrthoDB" id="570111at2"/>
<dbReference type="GO" id="GO:0006351">
    <property type="term" value="P:DNA-templated transcription"/>
    <property type="evidence" value="ECO:0007669"/>
    <property type="project" value="TreeGrafter"/>
</dbReference>
<proteinExistence type="inferred from homology"/>
<dbReference type="Pfam" id="PF00126">
    <property type="entry name" value="HTH_1"/>
    <property type="match status" value="1"/>
</dbReference>
<dbReference type="Proteomes" id="UP000236721">
    <property type="component" value="Unassembled WGS sequence"/>
</dbReference>
<keyword evidence="7" id="KW-1185">Reference proteome</keyword>
<dbReference type="InterPro" id="IPR036390">
    <property type="entry name" value="WH_DNA-bd_sf"/>
</dbReference>
<dbReference type="SUPFAM" id="SSF53850">
    <property type="entry name" value="Periplasmic binding protein-like II"/>
    <property type="match status" value="1"/>
</dbReference>
<evidence type="ECO:0000256" key="1">
    <source>
        <dbReference type="ARBA" id="ARBA00009437"/>
    </source>
</evidence>
<keyword evidence="4" id="KW-0804">Transcription</keyword>
<protein>
    <submittedName>
        <fullName evidence="6">Transcriptional regulator, LysR family</fullName>
    </submittedName>
</protein>
<keyword evidence="2" id="KW-0805">Transcription regulation</keyword>
<dbReference type="GO" id="GO:0043565">
    <property type="term" value="F:sequence-specific DNA binding"/>
    <property type="evidence" value="ECO:0007669"/>
    <property type="project" value="TreeGrafter"/>
</dbReference>
<feature type="domain" description="HTH lysR-type" evidence="5">
    <location>
        <begin position="3"/>
        <end position="60"/>
    </location>
</feature>
<evidence type="ECO:0000256" key="4">
    <source>
        <dbReference type="ARBA" id="ARBA00023163"/>
    </source>
</evidence>
<comment type="similarity">
    <text evidence="1">Belongs to the LysR transcriptional regulatory family.</text>
</comment>
<evidence type="ECO:0000313" key="7">
    <source>
        <dbReference type="Proteomes" id="UP000236721"/>
    </source>
</evidence>
<dbReference type="InterPro" id="IPR036388">
    <property type="entry name" value="WH-like_DNA-bd_sf"/>
</dbReference>
<keyword evidence="3" id="KW-0238">DNA-binding</keyword>
<dbReference type="AlphaFoldDB" id="A0A1H5SBU7"/>
<evidence type="ECO:0000259" key="5">
    <source>
        <dbReference type="PROSITE" id="PS50931"/>
    </source>
</evidence>
<organism evidence="6 7">
    <name type="scientific">Vibrio hangzhouensis</name>
    <dbReference type="NCBI Taxonomy" id="462991"/>
    <lineage>
        <taxon>Bacteria</taxon>
        <taxon>Pseudomonadati</taxon>
        <taxon>Pseudomonadota</taxon>
        <taxon>Gammaproteobacteria</taxon>
        <taxon>Vibrionales</taxon>
        <taxon>Vibrionaceae</taxon>
        <taxon>Vibrio</taxon>
    </lineage>
</organism>
<name>A0A1H5SBU7_9VIBR</name>
<dbReference type="InterPro" id="IPR005119">
    <property type="entry name" value="LysR_subst-bd"/>
</dbReference>
<dbReference type="InterPro" id="IPR000847">
    <property type="entry name" value="LysR_HTH_N"/>
</dbReference>
<dbReference type="Gene3D" id="3.40.190.290">
    <property type="match status" value="1"/>
</dbReference>